<proteinExistence type="predicted"/>
<keyword evidence="2" id="KW-1133">Transmembrane helix</keyword>
<gene>
    <name evidence="3" type="ORF">SAMN06296241_2818</name>
</gene>
<keyword evidence="2" id="KW-0812">Transmembrane</keyword>
<dbReference type="RefSeq" id="WP_097057011.1">
    <property type="nucleotide sequence ID" value="NZ_OCMF01000004.1"/>
</dbReference>
<keyword evidence="4" id="KW-1185">Reference proteome</keyword>
<dbReference type="Proteomes" id="UP000219193">
    <property type="component" value="Unassembled WGS sequence"/>
</dbReference>
<protein>
    <recommendedName>
        <fullName evidence="5">DUF4179 domain-containing protein</fullName>
    </recommendedName>
</protein>
<keyword evidence="2" id="KW-0472">Membrane</keyword>
<evidence type="ECO:0000313" key="3">
    <source>
        <dbReference type="EMBL" id="SOC81244.1"/>
    </source>
</evidence>
<evidence type="ECO:0000256" key="2">
    <source>
        <dbReference type="SAM" id="Phobius"/>
    </source>
</evidence>
<feature type="transmembrane region" description="Helical" evidence="2">
    <location>
        <begin position="48"/>
        <end position="69"/>
    </location>
</feature>
<organism evidence="3 4">
    <name type="scientific">Salinimicrobium sediminis</name>
    <dbReference type="NCBI Taxonomy" id="1343891"/>
    <lineage>
        <taxon>Bacteria</taxon>
        <taxon>Pseudomonadati</taxon>
        <taxon>Bacteroidota</taxon>
        <taxon>Flavobacteriia</taxon>
        <taxon>Flavobacteriales</taxon>
        <taxon>Flavobacteriaceae</taxon>
        <taxon>Salinimicrobium</taxon>
    </lineage>
</organism>
<sequence length="188" mass="21574">MKTDNDLKDLFEGLDFDIAEPSAEHEERFREKLRKQQPQKKRASHNGLINLWMPGLAIAASFLVAFLLFQGNFANPFSQQQELANVSPEMKQTQDFYSSVIKRELAALEDEKSPETEAVITDALKQLEILESDYENLEKDLGKSGQDKRVIYAMITNFQKRIELLQTVLEKVETINTLNNNSHENNTI</sequence>
<name>A0A285X8X6_9FLAO</name>
<keyword evidence="1" id="KW-0175">Coiled coil</keyword>
<evidence type="ECO:0000313" key="4">
    <source>
        <dbReference type="Proteomes" id="UP000219193"/>
    </source>
</evidence>
<dbReference type="OrthoDB" id="1143801at2"/>
<accession>A0A285X8X6</accession>
<evidence type="ECO:0008006" key="5">
    <source>
        <dbReference type="Google" id="ProtNLM"/>
    </source>
</evidence>
<evidence type="ECO:0000256" key="1">
    <source>
        <dbReference type="SAM" id="Coils"/>
    </source>
</evidence>
<dbReference type="EMBL" id="OCMF01000004">
    <property type="protein sequence ID" value="SOC81244.1"/>
    <property type="molecule type" value="Genomic_DNA"/>
</dbReference>
<reference evidence="4" key="1">
    <citation type="submission" date="2017-09" db="EMBL/GenBank/DDBJ databases">
        <authorList>
            <person name="Varghese N."/>
            <person name="Submissions S."/>
        </authorList>
    </citation>
    <scope>NUCLEOTIDE SEQUENCE [LARGE SCALE GENOMIC DNA]</scope>
    <source>
        <strain evidence="4">CGMCC 1.12641</strain>
    </source>
</reference>
<feature type="coiled-coil region" evidence="1">
    <location>
        <begin position="120"/>
        <end position="147"/>
    </location>
</feature>
<dbReference type="AlphaFoldDB" id="A0A285X8X6"/>